<protein>
    <submittedName>
        <fullName evidence="1">Uncharacterized protein</fullName>
    </submittedName>
</protein>
<gene>
    <name evidence="1" type="ORF">IV203_019909</name>
</gene>
<evidence type="ECO:0000313" key="2">
    <source>
        <dbReference type="Proteomes" id="UP000693970"/>
    </source>
</evidence>
<organism evidence="1 2">
    <name type="scientific">Nitzschia inconspicua</name>
    <dbReference type="NCBI Taxonomy" id="303405"/>
    <lineage>
        <taxon>Eukaryota</taxon>
        <taxon>Sar</taxon>
        <taxon>Stramenopiles</taxon>
        <taxon>Ochrophyta</taxon>
        <taxon>Bacillariophyta</taxon>
        <taxon>Bacillariophyceae</taxon>
        <taxon>Bacillariophycidae</taxon>
        <taxon>Bacillariales</taxon>
        <taxon>Bacillariaceae</taxon>
        <taxon>Nitzschia</taxon>
    </lineage>
</organism>
<comment type="caution">
    <text evidence="1">The sequence shown here is derived from an EMBL/GenBank/DDBJ whole genome shotgun (WGS) entry which is preliminary data.</text>
</comment>
<dbReference type="EMBL" id="JAGRRH010000004">
    <property type="protein sequence ID" value="KAG7371339.1"/>
    <property type="molecule type" value="Genomic_DNA"/>
</dbReference>
<keyword evidence="2" id="KW-1185">Reference proteome</keyword>
<dbReference type="AlphaFoldDB" id="A0A9K3Q7S9"/>
<proteinExistence type="predicted"/>
<name>A0A9K3Q7S9_9STRA</name>
<sequence length="234" mass="26579">MDALVEMNDFAAFLLECREYKRALEVWNYCLTHVSQNQHSSINTEIMKKHKDIMKSCAANHHRRLANNGSPSKVFVYRNPLRLTESELSRSHVDPEVAMSSNFIFNIALCHHLIALDTFVQQPPRSDTDLLRHKHCIKRLRGALKLYELGFHLHSKKGLEGMSMNYALALINNCANIYETLGSTGKAQRFYHHMLSSLMMMIDGGEAEKVDELEGYLRNASRFILGGKNVAAAA</sequence>
<dbReference type="Proteomes" id="UP000693970">
    <property type="component" value="Unassembled WGS sequence"/>
</dbReference>
<reference evidence="1" key="2">
    <citation type="submission" date="2021-04" db="EMBL/GenBank/DDBJ databases">
        <authorList>
            <person name="Podell S."/>
        </authorList>
    </citation>
    <scope>NUCLEOTIDE SEQUENCE</scope>
    <source>
        <strain evidence="1">Hildebrandi</strain>
    </source>
</reference>
<evidence type="ECO:0000313" key="1">
    <source>
        <dbReference type="EMBL" id="KAG7371339.1"/>
    </source>
</evidence>
<dbReference type="OrthoDB" id="57052at2759"/>
<reference evidence="1" key="1">
    <citation type="journal article" date="2021" name="Sci. Rep.">
        <title>Diploid genomic architecture of Nitzschia inconspicua, an elite biomass production diatom.</title>
        <authorList>
            <person name="Oliver A."/>
            <person name="Podell S."/>
            <person name="Pinowska A."/>
            <person name="Traller J.C."/>
            <person name="Smith S.R."/>
            <person name="McClure R."/>
            <person name="Beliaev A."/>
            <person name="Bohutskyi P."/>
            <person name="Hill E.A."/>
            <person name="Rabines A."/>
            <person name="Zheng H."/>
            <person name="Allen L.Z."/>
            <person name="Kuo A."/>
            <person name="Grigoriev I.V."/>
            <person name="Allen A.E."/>
            <person name="Hazlebeck D."/>
            <person name="Allen E.E."/>
        </authorList>
    </citation>
    <scope>NUCLEOTIDE SEQUENCE</scope>
    <source>
        <strain evidence="1">Hildebrandi</strain>
    </source>
</reference>
<accession>A0A9K3Q7S9</accession>